<evidence type="ECO:0000256" key="1">
    <source>
        <dbReference type="SAM" id="MobiDB-lite"/>
    </source>
</evidence>
<feature type="compositionally biased region" description="Basic and acidic residues" evidence="1">
    <location>
        <begin position="38"/>
        <end position="48"/>
    </location>
</feature>
<proteinExistence type="predicted"/>
<feature type="compositionally biased region" description="Basic residues" evidence="1">
    <location>
        <begin position="1"/>
        <end position="21"/>
    </location>
</feature>
<protein>
    <submittedName>
        <fullName evidence="2">DUF6474 family protein</fullName>
    </submittedName>
</protein>
<organism evidence="2 3">
    <name type="scientific">Rhodococcus antarcticus</name>
    <dbReference type="NCBI Taxonomy" id="2987751"/>
    <lineage>
        <taxon>Bacteria</taxon>
        <taxon>Bacillati</taxon>
        <taxon>Actinomycetota</taxon>
        <taxon>Actinomycetes</taxon>
        <taxon>Mycobacteriales</taxon>
        <taxon>Nocardiaceae</taxon>
        <taxon>Rhodococcus</taxon>
    </lineage>
</organism>
<evidence type="ECO:0000313" key="3">
    <source>
        <dbReference type="Proteomes" id="UP001164965"/>
    </source>
</evidence>
<keyword evidence="3" id="KW-1185">Reference proteome</keyword>
<feature type="compositionally biased region" description="Low complexity" evidence="1">
    <location>
        <begin position="50"/>
        <end position="62"/>
    </location>
</feature>
<dbReference type="RefSeq" id="WP_265382752.1">
    <property type="nucleotide sequence ID" value="NZ_CP110615.1"/>
</dbReference>
<sequence>MFGTRTRRTSRRALRKAHTKTLRAQAAAEKKFHAKAGRKSDKLADRAAKKASSGARSVRAKATTAAAELSTKAQKKARKAELKAKRKDATATARSYLGVTKVLAPVLAPFAYKAATAIRGQVDARRARSIGIGVEQLGEFSGHGAALSARIAGLEPALAQMEPTHLAPGDVEFRETTTARLAELSTAVHAAERMPTPRRKAAHRSVAVDLDRIDAELLQKLGVR</sequence>
<reference evidence="2" key="1">
    <citation type="submission" date="2022-10" db="EMBL/GenBank/DDBJ databases">
        <title>Rhodococcus sp.75.</title>
        <authorList>
            <person name="Sun M."/>
        </authorList>
    </citation>
    <scope>NUCLEOTIDE SEQUENCE</scope>
    <source>
        <strain evidence="2">75</strain>
    </source>
</reference>
<dbReference type="Pfam" id="PF20079">
    <property type="entry name" value="DUF6474"/>
    <property type="match status" value="1"/>
</dbReference>
<gene>
    <name evidence="2" type="ORF">RHODO2019_16215</name>
</gene>
<name>A0ABY6NZ29_9NOCA</name>
<accession>A0ABY6NZ29</accession>
<feature type="region of interest" description="Disordered" evidence="1">
    <location>
        <begin position="1"/>
        <end position="80"/>
    </location>
</feature>
<dbReference type="InterPro" id="IPR045522">
    <property type="entry name" value="DUF6474"/>
</dbReference>
<dbReference type="Proteomes" id="UP001164965">
    <property type="component" value="Chromosome"/>
</dbReference>
<dbReference type="EMBL" id="CP110615">
    <property type="protein sequence ID" value="UZJ24645.1"/>
    <property type="molecule type" value="Genomic_DNA"/>
</dbReference>
<evidence type="ECO:0000313" key="2">
    <source>
        <dbReference type="EMBL" id="UZJ24645.1"/>
    </source>
</evidence>